<dbReference type="SUPFAM" id="SSF53649">
    <property type="entry name" value="Alkaline phosphatase-like"/>
    <property type="match status" value="1"/>
</dbReference>
<dbReference type="CDD" id="cd16010">
    <property type="entry name" value="iPGM"/>
    <property type="match status" value="1"/>
</dbReference>
<comment type="caution">
    <text evidence="16">The sequence shown here is derived from an EMBL/GenBank/DDBJ whole genome shotgun (WGS) entry which is preliminary data.</text>
</comment>
<evidence type="ECO:0000256" key="7">
    <source>
        <dbReference type="ARBA" id="ARBA00023211"/>
    </source>
</evidence>
<name>A0A6P1ZFA5_9BACT</name>
<feature type="active site" description="Phosphoserine intermediate" evidence="9 11">
    <location>
        <position position="65"/>
    </location>
</feature>
<feature type="binding site" evidence="9 12">
    <location>
        <begin position="155"/>
        <end position="156"/>
    </location>
    <ligand>
        <name>substrate</name>
    </ligand>
</feature>
<dbReference type="Pfam" id="PF06415">
    <property type="entry name" value="iPGM_N"/>
    <property type="match status" value="1"/>
</dbReference>
<dbReference type="HAMAP" id="MF_01038">
    <property type="entry name" value="GpmI"/>
    <property type="match status" value="1"/>
</dbReference>
<evidence type="ECO:0000256" key="8">
    <source>
        <dbReference type="ARBA" id="ARBA00023235"/>
    </source>
</evidence>
<comment type="pathway">
    <text evidence="3 9">Carbohydrate degradation; glycolysis; pyruvate from D-glyceraldehyde 3-phosphate: step 3/5.</text>
</comment>
<evidence type="ECO:0000313" key="17">
    <source>
        <dbReference type="Proteomes" id="UP000434052"/>
    </source>
</evidence>
<feature type="binding site" evidence="9 13">
    <location>
        <position position="450"/>
    </location>
    <ligand>
        <name>Mn(2+)</name>
        <dbReference type="ChEBI" id="CHEBI:29035"/>
        <label>2</label>
    </ligand>
</feature>
<dbReference type="Gene3D" id="3.40.720.10">
    <property type="entry name" value="Alkaline Phosphatase, subunit A"/>
    <property type="match status" value="1"/>
</dbReference>
<dbReference type="RefSeq" id="WP_144305594.1">
    <property type="nucleotide sequence ID" value="NZ_QMIF01000007.1"/>
</dbReference>
<keyword evidence="8 9" id="KW-0413">Isomerase</keyword>
<accession>A0A6P1ZFA5</accession>
<evidence type="ECO:0000256" key="5">
    <source>
        <dbReference type="ARBA" id="ARBA00022723"/>
    </source>
</evidence>
<dbReference type="InterPro" id="IPR011258">
    <property type="entry name" value="BPG-indep_PGM_N"/>
</dbReference>
<feature type="binding site" evidence="9 12">
    <location>
        <position position="187"/>
    </location>
    <ligand>
        <name>substrate</name>
    </ligand>
</feature>
<evidence type="ECO:0000256" key="2">
    <source>
        <dbReference type="ARBA" id="ARBA00002315"/>
    </source>
</evidence>
<feature type="binding site" evidence="9 12">
    <location>
        <position position="126"/>
    </location>
    <ligand>
        <name>substrate</name>
    </ligand>
</feature>
<comment type="subunit">
    <text evidence="9">Monomer.</text>
</comment>
<dbReference type="GO" id="GO:0006096">
    <property type="term" value="P:glycolytic process"/>
    <property type="evidence" value="ECO:0007669"/>
    <property type="project" value="UniProtKB-UniRule"/>
</dbReference>
<evidence type="ECO:0000256" key="11">
    <source>
        <dbReference type="PIRSR" id="PIRSR001492-1"/>
    </source>
</evidence>
<feature type="binding site" evidence="9 13">
    <location>
        <position position="408"/>
    </location>
    <ligand>
        <name>Mn(2+)</name>
        <dbReference type="ChEBI" id="CHEBI:29035"/>
        <label>1</label>
    </ligand>
</feature>
<evidence type="ECO:0000256" key="10">
    <source>
        <dbReference type="NCBIfam" id="TIGR01307"/>
    </source>
</evidence>
<protein>
    <recommendedName>
        <fullName evidence="9 10">2,3-bisphosphoglycerate-independent phosphoglycerate mutase</fullName>
        <shortName evidence="9">BPG-independent PGAM</shortName>
        <shortName evidence="9">Phosphoglyceromutase</shortName>
        <shortName evidence="9">iPGM</shortName>
        <ecNumber evidence="9 10">5.4.2.12</ecNumber>
    </recommendedName>
</protein>
<feature type="binding site" evidence="9 13">
    <location>
        <position position="449"/>
    </location>
    <ligand>
        <name>Mn(2+)</name>
        <dbReference type="ChEBI" id="CHEBI:29035"/>
        <label>2</label>
    </ligand>
</feature>
<dbReference type="InterPro" id="IPR005995">
    <property type="entry name" value="Pgm_bpd_ind"/>
</dbReference>
<dbReference type="UniPathway" id="UPA00109">
    <property type="reaction ID" value="UER00186"/>
</dbReference>
<keyword evidence="7 9" id="KW-0464">Manganese</keyword>
<comment type="cofactor">
    <cofactor evidence="9">
        <name>Mn(2+)</name>
        <dbReference type="ChEBI" id="CHEBI:29035"/>
    </cofactor>
    <text evidence="9">Binds 2 manganese ions per subunit.</text>
</comment>
<evidence type="ECO:0000259" key="15">
    <source>
        <dbReference type="Pfam" id="PF06415"/>
    </source>
</evidence>
<evidence type="ECO:0000313" key="16">
    <source>
        <dbReference type="EMBL" id="TVM33373.1"/>
    </source>
</evidence>
<keyword evidence="6 9" id="KW-0324">Glycolysis</keyword>
<dbReference type="FunFam" id="3.40.1450.10:FF:000002">
    <property type="entry name" value="2,3-bisphosphoglycerate-independent phosphoglycerate mutase"/>
    <property type="match status" value="1"/>
</dbReference>
<reference evidence="16 17" key="1">
    <citation type="submission" date="2018-06" db="EMBL/GenBank/DDBJ databases">
        <title>Complete genome of Desulfovibrio marinus P48SEP.</title>
        <authorList>
            <person name="Crispim J.S."/>
            <person name="Vidigal P.M.P."/>
            <person name="Silva L.C.F."/>
            <person name="Araujo L.C."/>
            <person name="Laguardia C.N."/>
            <person name="Dias R.S."/>
            <person name="Sousa M.P."/>
            <person name="Paula S.O."/>
            <person name="Silva C."/>
        </authorList>
    </citation>
    <scope>NUCLEOTIDE SEQUENCE [LARGE SCALE GENOMIC DNA]</scope>
    <source>
        <strain evidence="16 17">P48SEP</strain>
    </source>
</reference>
<proteinExistence type="inferred from homology"/>
<dbReference type="Proteomes" id="UP000434052">
    <property type="component" value="Unassembled WGS sequence"/>
</dbReference>
<dbReference type="GO" id="GO:0006007">
    <property type="term" value="P:glucose catabolic process"/>
    <property type="evidence" value="ECO:0007669"/>
    <property type="project" value="InterPro"/>
</dbReference>
<feature type="binding site" evidence="9 13">
    <location>
        <position position="467"/>
    </location>
    <ligand>
        <name>Mn(2+)</name>
        <dbReference type="ChEBI" id="CHEBI:29035"/>
        <label>1</label>
    </ligand>
</feature>
<feature type="domain" description="Metalloenzyme" evidence="14">
    <location>
        <begin position="8"/>
        <end position="505"/>
    </location>
</feature>
<feature type="binding site" evidence="9 13">
    <location>
        <position position="412"/>
    </location>
    <ligand>
        <name>Mn(2+)</name>
        <dbReference type="ChEBI" id="CHEBI:29035"/>
        <label>1</label>
    </ligand>
</feature>
<dbReference type="GO" id="GO:0005829">
    <property type="term" value="C:cytosol"/>
    <property type="evidence" value="ECO:0007669"/>
    <property type="project" value="TreeGrafter"/>
</dbReference>
<comment type="function">
    <text evidence="2 9">Catalyzes the interconversion of 2-phosphoglycerate and 3-phosphoglycerate.</text>
</comment>
<keyword evidence="5 9" id="KW-0479">Metal-binding</keyword>
<dbReference type="GO" id="GO:0030145">
    <property type="term" value="F:manganese ion binding"/>
    <property type="evidence" value="ECO:0007669"/>
    <property type="project" value="UniProtKB-UniRule"/>
</dbReference>
<dbReference type="PIRSF" id="PIRSF001492">
    <property type="entry name" value="IPGAM"/>
    <property type="match status" value="1"/>
</dbReference>
<dbReference type="GO" id="GO:0004619">
    <property type="term" value="F:phosphoglycerate mutase activity"/>
    <property type="evidence" value="ECO:0007669"/>
    <property type="project" value="UniProtKB-UniRule"/>
</dbReference>
<feature type="domain" description="BPG-independent PGAM N-terminal" evidence="15">
    <location>
        <begin position="85"/>
        <end position="300"/>
    </location>
</feature>
<feature type="binding site" evidence="9 12">
    <location>
        <begin position="263"/>
        <end position="266"/>
    </location>
    <ligand>
        <name>substrate</name>
    </ligand>
</feature>
<evidence type="ECO:0000256" key="13">
    <source>
        <dbReference type="PIRSR" id="PIRSR001492-3"/>
    </source>
</evidence>
<organism evidence="16 17">
    <name type="scientific">Oceanidesulfovibrio marinus</name>
    <dbReference type="NCBI Taxonomy" id="370038"/>
    <lineage>
        <taxon>Bacteria</taxon>
        <taxon>Pseudomonadati</taxon>
        <taxon>Thermodesulfobacteriota</taxon>
        <taxon>Desulfovibrionia</taxon>
        <taxon>Desulfovibrionales</taxon>
        <taxon>Desulfovibrionaceae</taxon>
        <taxon>Oceanidesulfovibrio</taxon>
    </lineage>
</organism>
<feature type="binding site" evidence="9 13">
    <location>
        <position position="15"/>
    </location>
    <ligand>
        <name>Mn(2+)</name>
        <dbReference type="ChEBI" id="CHEBI:29035"/>
        <label>2</label>
    </ligand>
</feature>
<comment type="similarity">
    <text evidence="4 9">Belongs to the BPG-independent phosphoglycerate mutase family.</text>
</comment>
<dbReference type="SUPFAM" id="SSF64158">
    <property type="entry name" value="2,3-Bisphosphoglycerate-independent phosphoglycerate mutase, substrate-binding domain"/>
    <property type="match status" value="1"/>
</dbReference>
<dbReference type="InterPro" id="IPR017850">
    <property type="entry name" value="Alkaline_phosphatase_core_sf"/>
</dbReference>
<dbReference type="Gene3D" id="3.40.1450.10">
    <property type="entry name" value="BPG-independent phosphoglycerate mutase, domain B"/>
    <property type="match status" value="1"/>
</dbReference>
<dbReference type="EMBL" id="QMIF01000007">
    <property type="protein sequence ID" value="TVM33373.1"/>
    <property type="molecule type" value="Genomic_DNA"/>
</dbReference>
<dbReference type="NCBIfam" id="TIGR01307">
    <property type="entry name" value="pgm_bpd_ind"/>
    <property type="match status" value="1"/>
</dbReference>
<feature type="binding site" evidence="9 12">
    <location>
        <position position="193"/>
    </location>
    <ligand>
        <name>substrate</name>
    </ligand>
</feature>
<evidence type="ECO:0000259" key="14">
    <source>
        <dbReference type="Pfam" id="PF01676"/>
    </source>
</evidence>
<sequence>MPADGPRPTLLLILDGWGEAPDTQGNACTRADTPALDRLLGQWPSTSLTCSGRAVGLPDGFMGNSEVGHMNIGAGRVIMQDMLRIDVAIEENTLAERQALADIIAKTKESGGTLHLMGLLSDGGVHSHLRHLEALLELCADAHVDVVVHTWMDGRDTPPRSGAGYMEQLQGIFERLGVGRVGVISGRYYAMDRDKRWDRVALAYKALTQGQGEAVQNPVQAVKDAYAAGETDEFIKPRIMVDADGNPQGLVEDGDGVFFFNFRADRARELSLAFNDPEFKGFERDALPKLVGYATMTEYSAELAGLGVPAAFPPESYNEVMGEIVSGMGLKQLRIAETEKYAHVTYFFNCGREEPFAGEDRILVPSPRDVDTYDQKPEMSCAEVTTKCVDAWNSGQYSLVVCNLANLDMVGHTGIIPAAIQACEAVDGCVDTLLKAVIDSGGQAIVTADHGNAEEMLDIHGEVQTAHSTNTVPCVLVSPGLDGVTLREGKLGDIAPTILDLWGADKPQPMTGETLLVKGTTI</sequence>
<dbReference type="Pfam" id="PF01676">
    <property type="entry name" value="Metalloenzyme"/>
    <property type="match status" value="1"/>
</dbReference>
<dbReference type="PANTHER" id="PTHR31637">
    <property type="entry name" value="2,3-BISPHOSPHOGLYCERATE-INDEPENDENT PHOSPHOGLYCERATE MUTASE"/>
    <property type="match status" value="1"/>
</dbReference>
<dbReference type="InterPro" id="IPR006124">
    <property type="entry name" value="Metalloenzyme"/>
</dbReference>
<dbReference type="InterPro" id="IPR036646">
    <property type="entry name" value="PGAM_B_sf"/>
</dbReference>
<evidence type="ECO:0000256" key="1">
    <source>
        <dbReference type="ARBA" id="ARBA00000370"/>
    </source>
</evidence>
<evidence type="ECO:0000256" key="4">
    <source>
        <dbReference type="ARBA" id="ARBA00008819"/>
    </source>
</evidence>
<feature type="binding site" evidence="9 13">
    <location>
        <position position="65"/>
    </location>
    <ligand>
        <name>Mn(2+)</name>
        <dbReference type="ChEBI" id="CHEBI:29035"/>
        <label>2</label>
    </ligand>
</feature>
<comment type="catalytic activity">
    <reaction evidence="1 9">
        <text>(2R)-2-phosphoglycerate = (2R)-3-phosphoglycerate</text>
        <dbReference type="Rhea" id="RHEA:15901"/>
        <dbReference type="ChEBI" id="CHEBI:58272"/>
        <dbReference type="ChEBI" id="CHEBI:58289"/>
        <dbReference type="EC" id="5.4.2.12"/>
    </reaction>
</comment>
<dbReference type="EC" id="5.4.2.12" evidence="9 10"/>
<evidence type="ECO:0000256" key="9">
    <source>
        <dbReference type="HAMAP-Rule" id="MF_01038"/>
    </source>
</evidence>
<dbReference type="OrthoDB" id="9800863at2"/>
<dbReference type="AlphaFoldDB" id="A0A6P1ZFA5"/>
<evidence type="ECO:0000256" key="3">
    <source>
        <dbReference type="ARBA" id="ARBA00004798"/>
    </source>
</evidence>
<dbReference type="PANTHER" id="PTHR31637:SF0">
    <property type="entry name" value="2,3-BISPHOSPHOGLYCERATE-INDEPENDENT PHOSPHOGLYCERATE MUTASE"/>
    <property type="match status" value="1"/>
</dbReference>
<evidence type="ECO:0000256" key="12">
    <source>
        <dbReference type="PIRSR" id="PIRSR001492-2"/>
    </source>
</evidence>
<feature type="binding site" evidence="9 12">
    <location>
        <position position="340"/>
    </location>
    <ligand>
        <name>substrate</name>
    </ligand>
</feature>
<gene>
    <name evidence="9" type="primary">gpmI</name>
    <name evidence="16" type="ORF">DQK91_11960</name>
</gene>
<evidence type="ECO:0000256" key="6">
    <source>
        <dbReference type="ARBA" id="ARBA00023152"/>
    </source>
</evidence>